<dbReference type="SUPFAM" id="SSF48024">
    <property type="entry name" value="N-terminal domain of DnaB helicase"/>
    <property type="match status" value="1"/>
</dbReference>
<keyword evidence="4" id="KW-0547">Nucleotide-binding</keyword>
<evidence type="ECO:0000256" key="2">
    <source>
        <dbReference type="ARBA" id="ARBA00022515"/>
    </source>
</evidence>
<dbReference type="GO" id="GO:0003677">
    <property type="term" value="F:DNA binding"/>
    <property type="evidence" value="ECO:0007669"/>
    <property type="project" value="UniProtKB-KW"/>
</dbReference>
<evidence type="ECO:0000256" key="9">
    <source>
        <dbReference type="ARBA" id="ARBA00023235"/>
    </source>
</evidence>
<dbReference type="RefSeq" id="WP_053323277.1">
    <property type="nucleotide sequence ID" value="NZ_LHUQ01000007.1"/>
</dbReference>
<feature type="domain" description="SF4 helicase" evidence="12">
    <location>
        <begin position="183"/>
        <end position="490"/>
    </location>
</feature>
<keyword evidence="14" id="KW-1185">Reference proteome</keyword>
<dbReference type="PANTHER" id="PTHR30153">
    <property type="entry name" value="REPLICATIVE DNA HELICASE DNAB"/>
    <property type="match status" value="1"/>
</dbReference>
<evidence type="ECO:0000256" key="10">
    <source>
        <dbReference type="ARBA" id="ARBA00044969"/>
    </source>
</evidence>
<dbReference type="PANTHER" id="PTHR30153:SF2">
    <property type="entry name" value="REPLICATIVE DNA HELICASE"/>
    <property type="match status" value="1"/>
</dbReference>
<dbReference type="OrthoDB" id="7238956at2"/>
<dbReference type="PATRIC" id="fig|33995.3.peg.1947"/>
<evidence type="ECO:0000256" key="7">
    <source>
        <dbReference type="ARBA" id="ARBA00022840"/>
    </source>
</evidence>
<evidence type="ECO:0000256" key="4">
    <source>
        <dbReference type="ARBA" id="ARBA00022741"/>
    </source>
</evidence>
<evidence type="ECO:0000313" key="13">
    <source>
        <dbReference type="EMBL" id="KON64789.1"/>
    </source>
</evidence>
<reference evidence="13" key="1">
    <citation type="submission" date="2015-08" db="EMBL/GenBank/DDBJ databases">
        <title>Draft genome sequence of Komagataeibacter europaeus CECT 8546 a cellulose producer strain from vinegar produced by the traditional method.</title>
        <authorList>
            <person name="Poehlein A."/>
            <person name="Valera M.J."/>
            <person name="Haack F.S."/>
            <person name="Mas A."/>
            <person name="Daniel R."/>
            <person name="Streit W.R."/>
            <person name="Mateo E."/>
        </authorList>
    </citation>
    <scope>NUCLEOTIDE SEQUENCE [LARGE SCALE GENOMIC DNA]</scope>
    <source>
        <strain evidence="13">CECT 8546</strain>
    </source>
</reference>
<evidence type="ECO:0000256" key="5">
    <source>
        <dbReference type="ARBA" id="ARBA00022801"/>
    </source>
</evidence>
<evidence type="ECO:0000256" key="8">
    <source>
        <dbReference type="ARBA" id="ARBA00023125"/>
    </source>
</evidence>
<gene>
    <name evidence="13" type="primary">dnaB</name>
    <name evidence="13" type="ORF">KOEU_17590</name>
</gene>
<keyword evidence="5 13" id="KW-0378">Hydrolase</keyword>
<dbReference type="AlphaFoldDB" id="A0A0M0EHP3"/>
<keyword evidence="9" id="KW-0413">Isomerase</keyword>
<keyword evidence="7" id="KW-0067">ATP-binding</keyword>
<dbReference type="Pfam" id="PF00772">
    <property type="entry name" value="DnaB"/>
    <property type="match status" value="1"/>
</dbReference>
<dbReference type="Gene3D" id="3.40.50.300">
    <property type="entry name" value="P-loop containing nucleotide triphosphate hydrolases"/>
    <property type="match status" value="1"/>
</dbReference>
<evidence type="ECO:0000256" key="6">
    <source>
        <dbReference type="ARBA" id="ARBA00022806"/>
    </source>
</evidence>
<protein>
    <recommendedName>
        <fullName evidence="10">DNA 5'-3' helicase</fullName>
        <ecNumber evidence="10">5.6.2.3</ecNumber>
    </recommendedName>
</protein>
<evidence type="ECO:0000256" key="11">
    <source>
        <dbReference type="ARBA" id="ARBA00048954"/>
    </source>
</evidence>
<evidence type="ECO:0000256" key="1">
    <source>
        <dbReference type="ARBA" id="ARBA00008428"/>
    </source>
</evidence>
<dbReference type="CDD" id="cd00984">
    <property type="entry name" value="DnaB_C"/>
    <property type="match status" value="1"/>
</dbReference>
<dbReference type="GO" id="GO:0016887">
    <property type="term" value="F:ATP hydrolysis activity"/>
    <property type="evidence" value="ECO:0007669"/>
    <property type="project" value="RHEA"/>
</dbReference>
<comment type="similarity">
    <text evidence="1">Belongs to the helicase family. DnaB subfamily.</text>
</comment>
<dbReference type="InterPro" id="IPR007693">
    <property type="entry name" value="DNA_helicase_DnaB-like_N"/>
</dbReference>
<dbReference type="InterPro" id="IPR016136">
    <property type="entry name" value="DNA_helicase_N/primase_C"/>
</dbReference>
<dbReference type="GO" id="GO:0005829">
    <property type="term" value="C:cytosol"/>
    <property type="evidence" value="ECO:0007669"/>
    <property type="project" value="TreeGrafter"/>
</dbReference>
<proteinExistence type="inferred from homology"/>
<keyword evidence="3" id="KW-0235">DNA replication</keyword>
<name>A0A0M0EHP3_KOMEU</name>
<dbReference type="EC" id="5.6.2.3" evidence="10"/>
<evidence type="ECO:0000259" key="12">
    <source>
        <dbReference type="PROSITE" id="PS51199"/>
    </source>
</evidence>
<dbReference type="GO" id="GO:0005524">
    <property type="term" value="F:ATP binding"/>
    <property type="evidence" value="ECO:0007669"/>
    <property type="project" value="UniProtKB-KW"/>
</dbReference>
<keyword evidence="2" id="KW-0639">Primosome</keyword>
<dbReference type="Proteomes" id="UP000037566">
    <property type="component" value="Unassembled WGS sequence"/>
</dbReference>
<dbReference type="GO" id="GO:0043139">
    <property type="term" value="F:5'-3' DNA helicase activity"/>
    <property type="evidence" value="ECO:0007669"/>
    <property type="project" value="UniProtKB-EC"/>
</dbReference>
<dbReference type="Pfam" id="PF03796">
    <property type="entry name" value="DnaB_C"/>
    <property type="match status" value="1"/>
</dbReference>
<comment type="caution">
    <text evidence="13">The sequence shown here is derived from an EMBL/GenBank/DDBJ whole genome shotgun (WGS) entry which is preliminary data.</text>
</comment>
<comment type="catalytic activity">
    <reaction evidence="11">
        <text>ATP + H2O = ADP + phosphate + H(+)</text>
        <dbReference type="Rhea" id="RHEA:13065"/>
        <dbReference type="ChEBI" id="CHEBI:15377"/>
        <dbReference type="ChEBI" id="CHEBI:15378"/>
        <dbReference type="ChEBI" id="CHEBI:30616"/>
        <dbReference type="ChEBI" id="CHEBI:43474"/>
        <dbReference type="ChEBI" id="CHEBI:456216"/>
        <dbReference type="EC" id="5.6.2.3"/>
    </reaction>
</comment>
<dbReference type="STRING" id="33995.KOEU_17590"/>
<dbReference type="InterPro" id="IPR007694">
    <property type="entry name" value="DNA_helicase_DnaB-like_C"/>
</dbReference>
<keyword evidence="8" id="KW-0238">DNA-binding</keyword>
<dbReference type="EMBL" id="LHUQ01000007">
    <property type="protein sequence ID" value="KON64789.1"/>
    <property type="molecule type" value="Genomic_DNA"/>
</dbReference>
<dbReference type="InterPro" id="IPR027417">
    <property type="entry name" value="P-loop_NTPase"/>
</dbReference>
<dbReference type="SUPFAM" id="SSF52540">
    <property type="entry name" value="P-loop containing nucleoside triphosphate hydrolases"/>
    <property type="match status" value="1"/>
</dbReference>
<dbReference type="GO" id="GO:0006269">
    <property type="term" value="P:DNA replication, synthesis of primer"/>
    <property type="evidence" value="ECO:0007669"/>
    <property type="project" value="UniProtKB-KW"/>
</dbReference>
<organism evidence="13 14">
    <name type="scientific">Komagataeibacter europaeus</name>
    <name type="common">Gluconacetobacter europaeus</name>
    <dbReference type="NCBI Taxonomy" id="33995"/>
    <lineage>
        <taxon>Bacteria</taxon>
        <taxon>Pseudomonadati</taxon>
        <taxon>Pseudomonadota</taxon>
        <taxon>Alphaproteobacteria</taxon>
        <taxon>Acetobacterales</taxon>
        <taxon>Acetobacteraceae</taxon>
        <taxon>Komagataeibacter</taxon>
    </lineage>
</organism>
<dbReference type="Gene3D" id="1.10.860.10">
    <property type="entry name" value="DNAb Helicase, Chain A"/>
    <property type="match status" value="1"/>
</dbReference>
<dbReference type="GO" id="GO:1990077">
    <property type="term" value="C:primosome complex"/>
    <property type="evidence" value="ECO:0007669"/>
    <property type="project" value="UniProtKB-KW"/>
</dbReference>
<dbReference type="InterPro" id="IPR036185">
    <property type="entry name" value="DNA_heli_DnaB-like_N_sf"/>
</dbReference>
<accession>A0A0M0EHP3</accession>
<dbReference type="PROSITE" id="PS51199">
    <property type="entry name" value="SF4_HELICASE"/>
    <property type="match status" value="1"/>
</dbReference>
<evidence type="ECO:0000256" key="3">
    <source>
        <dbReference type="ARBA" id="ARBA00022705"/>
    </source>
</evidence>
<keyword evidence="6 13" id="KW-0347">Helicase</keyword>
<sequence>MAEVLHFEPKVQEVPANAMAEACVIGSILLNNATYDSVADVVRPEHFYHTDMTEMFRLVQGEITAGRQVSPVTIAPQIRSSEYLGAEWLAKHLPGIISAADVRMAREAARSVAACWVKRSIQTYADEMRARAAKSEATADDILAEALEHLEALAKGTDASRPTVTAFAAGQALMEETNSHWQAGQFLSGLDTGFAELNNRIRGFRPGAMYVVAARPGIGKSGLALSLAVRMAQLNGRGLFWSGEMSAEELMGRVIAARVRMPLDMVLTGMNDRAGQPERISKHDMGQMVEASMALKEIPLSIDDREGITVPQLLARARQLKRSKLGLKFVVVDYMGLMRGSTVARRSGNRTLEMTEISGDLARMARELKVPVIALSQLNRQSENREDRRPVLSDLRDSGAIEQDARCVMALYREEHVLQTRMGTDGQPVRNTNETDAVYEKRRMAFLDALDRSRGKAEIIVLKNRGGRTGIVDMLFDGPTTWFRDVSAGERSEAW</sequence>
<evidence type="ECO:0000313" key="14">
    <source>
        <dbReference type="Proteomes" id="UP000037566"/>
    </source>
</evidence>